<feature type="compositionally biased region" description="Low complexity" evidence="1">
    <location>
        <begin position="13"/>
        <end position="22"/>
    </location>
</feature>
<protein>
    <submittedName>
        <fullName evidence="3">Uncharacterized protein</fullName>
    </submittedName>
</protein>
<gene>
    <name evidence="3" type="ORF">CBER1_01733</name>
</gene>
<keyword evidence="2" id="KW-0472">Membrane</keyword>
<feature type="compositionally biased region" description="Polar residues" evidence="1">
    <location>
        <begin position="62"/>
        <end position="83"/>
    </location>
</feature>
<name>A0A2S6CH87_9PEZI</name>
<keyword evidence="2" id="KW-1133">Transmembrane helix</keyword>
<feature type="region of interest" description="Disordered" evidence="1">
    <location>
        <begin position="1"/>
        <end position="29"/>
    </location>
</feature>
<reference evidence="4" key="1">
    <citation type="journal article" date="2017" name="bioRxiv">
        <title>Conservation of a gene cluster reveals novel cercosporin biosynthetic mechanisms and extends production to the genus Colletotrichum.</title>
        <authorList>
            <person name="de Jonge R."/>
            <person name="Ebert M.K."/>
            <person name="Huitt-Roehl C.R."/>
            <person name="Pal P."/>
            <person name="Suttle J.C."/>
            <person name="Spanner R.E."/>
            <person name="Neubauer J.D."/>
            <person name="Jurick W.M.II."/>
            <person name="Stott K.A."/>
            <person name="Secor G.A."/>
            <person name="Thomma B.P.H.J."/>
            <person name="Van de Peer Y."/>
            <person name="Townsend C.A."/>
            <person name="Bolton M.D."/>
        </authorList>
    </citation>
    <scope>NUCLEOTIDE SEQUENCE [LARGE SCALE GENOMIC DNA]</scope>
    <source>
        <strain evidence="4">CBS538.71</strain>
    </source>
</reference>
<evidence type="ECO:0000313" key="4">
    <source>
        <dbReference type="Proteomes" id="UP000237631"/>
    </source>
</evidence>
<keyword evidence="2" id="KW-0812">Transmembrane</keyword>
<evidence type="ECO:0000313" key="3">
    <source>
        <dbReference type="EMBL" id="PPJ59084.1"/>
    </source>
</evidence>
<dbReference type="AlphaFoldDB" id="A0A2S6CH87"/>
<evidence type="ECO:0000256" key="2">
    <source>
        <dbReference type="SAM" id="Phobius"/>
    </source>
</evidence>
<feature type="transmembrane region" description="Helical" evidence="2">
    <location>
        <begin position="181"/>
        <end position="202"/>
    </location>
</feature>
<feature type="region of interest" description="Disordered" evidence="1">
    <location>
        <begin position="62"/>
        <end position="121"/>
    </location>
</feature>
<accession>A0A2S6CH87</accession>
<evidence type="ECO:0000256" key="1">
    <source>
        <dbReference type="SAM" id="MobiDB-lite"/>
    </source>
</evidence>
<dbReference type="EMBL" id="PNEN01000421">
    <property type="protein sequence ID" value="PPJ59084.1"/>
    <property type="molecule type" value="Genomic_DNA"/>
</dbReference>
<keyword evidence="4" id="KW-1185">Reference proteome</keyword>
<comment type="caution">
    <text evidence="3">The sequence shown here is derived from an EMBL/GenBank/DDBJ whole genome shotgun (WGS) entry which is preliminary data.</text>
</comment>
<proteinExistence type="predicted"/>
<sequence length="206" mass="22103">MESILEEDCFAMTPSSSSTRSESPNEEVQEIPIGVALDFALNNDKRIAGTIDRADTISYPSQVVSDGSANNQDTPPTNSSTPGASAFHQPGSDLVAAPPGAQDTRPTSAPPARTHSRRPSEHDLMVAPIGLTAFDDTEYNVMLDVLVNAAAQCELTREICDRIIKGFLSDNMSLGTALRDVCWSFDGFCCAWALLLMIWVLIVPAA</sequence>
<organism evidence="3 4">
    <name type="scientific">Cercospora berteroae</name>
    <dbReference type="NCBI Taxonomy" id="357750"/>
    <lineage>
        <taxon>Eukaryota</taxon>
        <taxon>Fungi</taxon>
        <taxon>Dikarya</taxon>
        <taxon>Ascomycota</taxon>
        <taxon>Pezizomycotina</taxon>
        <taxon>Dothideomycetes</taxon>
        <taxon>Dothideomycetidae</taxon>
        <taxon>Mycosphaerellales</taxon>
        <taxon>Mycosphaerellaceae</taxon>
        <taxon>Cercospora</taxon>
    </lineage>
</organism>
<dbReference type="Proteomes" id="UP000237631">
    <property type="component" value="Unassembled WGS sequence"/>
</dbReference>
<dbReference type="OrthoDB" id="3643208at2759"/>